<feature type="compositionally biased region" description="Polar residues" evidence="1">
    <location>
        <begin position="910"/>
        <end position="929"/>
    </location>
</feature>
<feature type="region of interest" description="Disordered" evidence="1">
    <location>
        <begin position="1"/>
        <end position="137"/>
    </location>
</feature>
<name>A0A6A5CBC0_NAEFO</name>
<feature type="compositionally biased region" description="Low complexity" evidence="1">
    <location>
        <begin position="1"/>
        <end position="29"/>
    </location>
</feature>
<feature type="compositionally biased region" description="Basic and acidic residues" evidence="1">
    <location>
        <begin position="95"/>
        <end position="104"/>
    </location>
</feature>
<feature type="compositionally biased region" description="Low complexity" evidence="1">
    <location>
        <begin position="880"/>
        <end position="909"/>
    </location>
</feature>
<evidence type="ECO:0000256" key="1">
    <source>
        <dbReference type="SAM" id="MobiDB-lite"/>
    </source>
</evidence>
<dbReference type="AlphaFoldDB" id="A0A6A5CBC0"/>
<feature type="compositionally biased region" description="Low complexity" evidence="1">
    <location>
        <begin position="797"/>
        <end position="816"/>
    </location>
</feature>
<feature type="region of interest" description="Disordered" evidence="1">
    <location>
        <begin position="152"/>
        <end position="214"/>
    </location>
</feature>
<gene>
    <name evidence="2" type="ORF">FDP41_007509</name>
</gene>
<dbReference type="GeneID" id="68114727"/>
<dbReference type="Proteomes" id="UP000444721">
    <property type="component" value="Unassembled WGS sequence"/>
</dbReference>
<dbReference type="VEuPathDB" id="AmoebaDB:FDP41_007509"/>
<organism evidence="2 3">
    <name type="scientific">Naegleria fowleri</name>
    <name type="common">Brain eating amoeba</name>
    <dbReference type="NCBI Taxonomy" id="5763"/>
    <lineage>
        <taxon>Eukaryota</taxon>
        <taxon>Discoba</taxon>
        <taxon>Heterolobosea</taxon>
        <taxon>Tetramitia</taxon>
        <taxon>Eutetramitia</taxon>
        <taxon>Vahlkampfiidae</taxon>
        <taxon>Naegleria</taxon>
    </lineage>
</organism>
<evidence type="ECO:0000313" key="3">
    <source>
        <dbReference type="Proteomes" id="UP000444721"/>
    </source>
</evidence>
<feature type="compositionally biased region" description="Polar residues" evidence="1">
    <location>
        <begin position="80"/>
        <end position="92"/>
    </location>
</feature>
<keyword evidence="3" id="KW-1185">Reference proteome</keyword>
<dbReference type="VEuPathDB" id="AmoebaDB:NfTy_003620"/>
<feature type="compositionally biased region" description="Basic residues" evidence="1">
    <location>
        <begin position="183"/>
        <end position="199"/>
    </location>
</feature>
<feature type="compositionally biased region" description="Polar residues" evidence="1">
    <location>
        <begin position="299"/>
        <end position="313"/>
    </location>
</feature>
<dbReference type="VEuPathDB" id="AmoebaDB:NF0001740"/>
<feature type="compositionally biased region" description="Low complexity" evidence="1">
    <location>
        <begin position="122"/>
        <end position="137"/>
    </location>
</feature>
<evidence type="ECO:0000313" key="2">
    <source>
        <dbReference type="EMBL" id="KAF0984332.1"/>
    </source>
</evidence>
<dbReference type="OrthoDB" id="10459219at2759"/>
<dbReference type="RefSeq" id="XP_044569045.1">
    <property type="nucleotide sequence ID" value="XM_044711262.1"/>
</dbReference>
<feature type="compositionally biased region" description="Low complexity" evidence="1">
    <location>
        <begin position="332"/>
        <end position="385"/>
    </location>
</feature>
<dbReference type="EMBL" id="VFQX01000003">
    <property type="protein sequence ID" value="KAF0984332.1"/>
    <property type="molecule type" value="Genomic_DNA"/>
</dbReference>
<sequence>MPPTKYYNHSHGRSSSGRNSSSTQQTTPTTPTPPSGVSIMSNKSSTTLDPRLASNASAIIPQPRRRRSSVSREQSPPSDDITNNPPSISDAANSPKDDDQKHQADMNNIDNTGSGHDSAAINTFNTTTSSNLSSQPFSTTITNNITTARNQHVGGFSGTATSHTAVGGNKDSSHVPSSNSNSHSHHHSHHHHHNSHSSHHQVSQSNNITDDDSDIQAGLSTNAIQKIYNTTLQFNAESILAAVDQLQNRRAEQFPDEKRLRYSIRDVLDIGTSNPICTEKHPDLPELDYRKLDWGIVQPPSSTAQSSTKPISSSDKRPPRQYPSESNSNPFGSTSRRGASGRSQSGAGISGRDSSSAFASLSNSSSTGSSSRYASVSSASGSTVVRSGGKGAIWFDSSASNDELTSEELERKKAFEEFRKTHQATTGAGSFFGDLSNTEGEALEEDYHASIDEETFGTDLQEMKESSNASDLESYFFTLSSHQNDFGKESSLSELEDSFLNLPTPSSSTPTQKRDKPLFTLGDTKTDTMPPFVAEDPVISTVIKGSKSGKSRFGFGSFDEQQMQSNTSPASLLDEHLQTTTTTTGRATISQPGNINVSELFTYPQATTPNLQGLFSTISSLSSQQQSQVFPHLRPTNTIPEYFLAGNTQAGSSKFSTLEKVSTEQTKTTPPVQFDQFAVIDSSNQVSMMSAEDLENQFLSSLNDSTSQSPLKQATPTLESSKVVPALSNQGIEHLFKSLSSTVPSTDSFSTQNTVDLPLSTATTTTPKFVSPFQQYQEHKLSEKAEKAAEDNTQPVTPSSKQSTVSTSSQSATSTQRKLSKTSANSPFVPSHLMKKMGTNTEKKIKLKTTPSQASTATSTSNTQSTVKTVPQTSSLSNQPTTSSADVSTTSNVTTTNSNPPQQQQSSPTETMATTLPSTASSLPHYTSSQQNLQPQNMINTTQPPNMQPIHPVNPLMDQMQPQTRMMHDKRFLFNPNSPFPNNPSAFMPPMMHPGFVPPHQSFPNPGARFPNVPPGFLQNSGPMYPMFMPSQEMMSVEDLEKEFLNHK</sequence>
<accession>A0A6A5CBC0</accession>
<reference evidence="2 3" key="1">
    <citation type="journal article" date="2019" name="Sci. Rep.">
        <title>Nanopore sequencing improves the draft genome of the human pathogenic amoeba Naegleria fowleri.</title>
        <authorList>
            <person name="Liechti N."/>
            <person name="Schurch N."/>
            <person name="Bruggmann R."/>
            <person name="Wittwer M."/>
        </authorList>
    </citation>
    <scope>NUCLEOTIDE SEQUENCE [LARGE SCALE GENOMIC DNA]</scope>
    <source>
        <strain evidence="2 3">ATCC 30894</strain>
    </source>
</reference>
<feature type="compositionally biased region" description="Polar residues" evidence="1">
    <location>
        <begin position="867"/>
        <end position="879"/>
    </location>
</feature>
<feature type="region of interest" description="Disordered" evidence="1">
    <location>
        <begin position="298"/>
        <end position="385"/>
    </location>
</feature>
<feature type="compositionally biased region" description="Polar residues" evidence="1">
    <location>
        <begin position="105"/>
        <end position="115"/>
    </location>
</feature>
<feature type="compositionally biased region" description="Polar residues" evidence="1">
    <location>
        <begin position="38"/>
        <end position="48"/>
    </location>
</feature>
<feature type="compositionally biased region" description="Basic and acidic residues" evidence="1">
    <location>
        <begin position="777"/>
        <end position="790"/>
    </location>
</feature>
<comment type="caution">
    <text evidence="2">The sequence shown here is derived from an EMBL/GenBank/DDBJ whole genome shotgun (WGS) entry which is preliminary data.</text>
</comment>
<protein>
    <submittedName>
        <fullName evidence="2">Uncharacterized protein</fullName>
    </submittedName>
</protein>
<feature type="compositionally biased region" description="Low complexity" evidence="1">
    <location>
        <begin position="849"/>
        <end position="866"/>
    </location>
</feature>
<proteinExistence type="predicted"/>
<feature type="region of interest" description="Disordered" evidence="1">
    <location>
        <begin position="776"/>
        <end position="929"/>
    </location>
</feature>